<protein>
    <submittedName>
        <fullName evidence="9">Phenol 2-monooxygenase</fullName>
    </submittedName>
</protein>
<dbReference type="PANTHER" id="PTHR43004:SF19">
    <property type="entry name" value="BINDING MONOOXYGENASE, PUTATIVE (JCVI)-RELATED"/>
    <property type="match status" value="1"/>
</dbReference>
<dbReference type="OrthoDB" id="9791689at2"/>
<keyword evidence="5" id="KW-0560">Oxidoreductase</keyword>
<evidence type="ECO:0000313" key="9">
    <source>
        <dbReference type="EMBL" id="SDE50024.1"/>
    </source>
</evidence>
<feature type="domain" description="FAD-binding" evidence="7">
    <location>
        <begin position="34"/>
        <end position="406"/>
    </location>
</feature>
<keyword evidence="10" id="KW-1185">Reference proteome</keyword>
<dbReference type="SUPFAM" id="SSF54373">
    <property type="entry name" value="FAD-linked reductases, C-terminal domain"/>
    <property type="match status" value="1"/>
</dbReference>
<evidence type="ECO:0000313" key="10">
    <source>
        <dbReference type="Proteomes" id="UP000199628"/>
    </source>
</evidence>
<dbReference type="Gene3D" id="3.30.9.10">
    <property type="entry name" value="D-Amino Acid Oxidase, subunit A, domain 2"/>
    <property type="match status" value="1"/>
</dbReference>
<organism evidence="9 10">
    <name type="scientific">Ruegeria marina</name>
    <dbReference type="NCBI Taxonomy" id="639004"/>
    <lineage>
        <taxon>Bacteria</taxon>
        <taxon>Pseudomonadati</taxon>
        <taxon>Pseudomonadota</taxon>
        <taxon>Alphaproteobacteria</taxon>
        <taxon>Rhodobacterales</taxon>
        <taxon>Roseobacteraceae</taxon>
        <taxon>Ruegeria</taxon>
    </lineage>
</organism>
<accession>A0A1G7DEK4</accession>
<dbReference type="EMBL" id="FMZV01000021">
    <property type="protein sequence ID" value="SDE50024.1"/>
    <property type="molecule type" value="Genomic_DNA"/>
</dbReference>
<dbReference type="SUPFAM" id="SSF51905">
    <property type="entry name" value="FAD/NAD(P)-binding domain"/>
    <property type="match status" value="1"/>
</dbReference>
<name>A0A1G7DEK4_9RHOB</name>
<dbReference type="AlphaFoldDB" id="A0A1G7DEK4"/>
<sequence length="643" mass="71589">MQYYVDGFRPGDPDLKAPAPGREQPHGGAVPQTVDVLIAGCGPAGLCLAAQLAAFPGITTMIVEPKHGPMEKGQADGVNVRSMEMFQAFGFADKVKREAYWVNQTTFWKPDPANTDHICRVGIAQDVADDQSEMPHTIVNQARIHQLFLDVMKKSPTRLEPHYGLRVVDLEIDTGTEDHPVSVTLERVKEDGSAGETVTVRANYVVGCDGARSNVRKAIGGKLHGDAAHQAWGVMDILANSDFPDLRRKCLIQSAREGNVLIIPREGGYLFRMYVELDKLNPDERVANRNLTSEHIIAAANRIMRPYTVDVKEVVWWSIYEIGHRLTDKFDDVPEGETTTRNPRVFTAGDACHTHSPKAGQGMNVSMGDTFNLGWKLAHVLTGRSDASLLHSYSAERLEEAKRLVETDHKWARIMSAPPGKSELDGTDMPRFQKQFIENLEFTGGLAVKYDPSRIIAEPTHQQLATGQILGKRFHSAPVIRLSDAKPLHLGHVAEADGRWRLYAFAGQYDVGAPGGAIERLCDWLENDPASPVQRFTRKDEDIDALIDLRAVFQQDFKSLNYEDMPSLLRPAKGRYGLRDFEKVFCVDHKLGDDIYDMRGIDRTSGCLIVVRPDQYVAHILPLDAFDDLTTFFDGIFEPQHGA</sequence>
<dbReference type="InterPro" id="IPR038220">
    <property type="entry name" value="PHOX_C_sf"/>
</dbReference>
<reference evidence="10" key="1">
    <citation type="submission" date="2016-10" db="EMBL/GenBank/DDBJ databases">
        <authorList>
            <person name="Varghese N."/>
            <person name="Submissions S."/>
        </authorList>
    </citation>
    <scope>NUCLEOTIDE SEQUENCE [LARGE SCALE GENOMIC DNA]</scope>
    <source>
        <strain evidence="10">CGMCC 1.9108</strain>
    </source>
</reference>
<dbReference type="Pfam" id="PF07976">
    <property type="entry name" value="Phe_hydrox_dim"/>
    <property type="match status" value="1"/>
</dbReference>
<gene>
    <name evidence="9" type="ORF">SAMN04488239_12113</name>
</gene>
<evidence type="ECO:0000256" key="3">
    <source>
        <dbReference type="ARBA" id="ARBA00022630"/>
    </source>
</evidence>
<comment type="cofactor">
    <cofactor evidence="1">
        <name>FAD</name>
        <dbReference type="ChEBI" id="CHEBI:57692"/>
    </cofactor>
</comment>
<dbReference type="PANTHER" id="PTHR43004">
    <property type="entry name" value="TRK SYSTEM POTASSIUM UPTAKE PROTEIN"/>
    <property type="match status" value="1"/>
</dbReference>
<dbReference type="InterPro" id="IPR002938">
    <property type="entry name" value="FAD-bd"/>
</dbReference>
<feature type="region of interest" description="Disordered" evidence="6">
    <location>
        <begin position="1"/>
        <end position="28"/>
    </location>
</feature>
<dbReference type="STRING" id="639004.SAMN04488239_12113"/>
<keyword evidence="3" id="KW-0285">Flavoprotein</keyword>
<keyword evidence="9" id="KW-0503">Monooxygenase</keyword>
<dbReference type="GO" id="GO:0071949">
    <property type="term" value="F:FAD binding"/>
    <property type="evidence" value="ECO:0007669"/>
    <property type="project" value="InterPro"/>
</dbReference>
<keyword evidence="4" id="KW-0274">FAD</keyword>
<evidence type="ECO:0000256" key="4">
    <source>
        <dbReference type="ARBA" id="ARBA00022827"/>
    </source>
</evidence>
<dbReference type="PRINTS" id="PR00420">
    <property type="entry name" value="RNGMNOXGNASE"/>
</dbReference>
<dbReference type="Pfam" id="PF01494">
    <property type="entry name" value="FAD_binding_3"/>
    <property type="match status" value="1"/>
</dbReference>
<dbReference type="InterPro" id="IPR036188">
    <property type="entry name" value="FAD/NAD-bd_sf"/>
</dbReference>
<dbReference type="CDD" id="cd02979">
    <property type="entry name" value="PHOX_C"/>
    <property type="match status" value="1"/>
</dbReference>
<dbReference type="SUPFAM" id="SSF52833">
    <property type="entry name" value="Thioredoxin-like"/>
    <property type="match status" value="1"/>
</dbReference>
<dbReference type="InterPro" id="IPR050641">
    <property type="entry name" value="RIFMO-like"/>
</dbReference>
<evidence type="ECO:0000256" key="2">
    <source>
        <dbReference type="ARBA" id="ARBA00007801"/>
    </source>
</evidence>
<evidence type="ECO:0000256" key="6">
    <source>
        <dbReference type="SAM" id="MobiDB-lite"/>
    </source>
</evidence>
<evidence type="ECO:0000259" key="8">
    <source>
        <dbReference type="Pfam" id="PF07976"/>
    </source>
</evidence>
<dbReference type="RefSeq" id="WP_093036793.1">
    <property type="nucleotide sequence ID" value="NZ_FMZV01000021.1"/>
</dbReference>
<evidence type="ECO:0000256" key="1">
    <source>
        <dbReference type="ARBA" id="ARBA00001974"/>
    </source>
</evidence>
<dbReference type="GO" id="GO:0016709">
    <property type="term" value="F:oxidoreductase activity, acting on paired donors, with incorporation or reduction of molecular oxygen, NAD(P)H as one donor, and incorporation of one atom of oxygen"/>
    <property type="evidence" value="ECO:0007669"/>
    <property type="project" value="UniProtKB-ARBA"/>
</dbReference>
<evidence type="ECO:0000256" key="5">
    <source>
        <dbReference type="ARBA" id="ARBA00023002"/>
    </source>
</evidence>
<dbReference type="Proteomes" id="UP000199628">
    <property type="component" value="Unassembled WGS sequence"/>
</dbReference>
<feature type="domain" description="Phenol hydroxylase-like C-terminal dimerisation" evidence="8">
    <location>
        <begin position="448"/>
        <end position="640"/>
    </location>
</feature>
<proteinExistence type="inferred from homology"/>
<dbReference type="Gene3D" id="3.50.50.60">
    <property type="entry name" value="FAD/NAD(P)-binding domain"/>
    <property type="match status" value="1"/>
</dbReference>
<comment type="similarity">
    <text evidence="2">Belongs to the PheA/TfdB FAD monooxygenase family.</text>
</comment>
<dbReference type="InterPro" id="IPR036249">
    <property type="entry name" value="Thioredoxin-like_sf"/>
</dbReference>
<dbReference type="Gene3D" id="3.40.30.20">
    <property type="match status" value="1"/>
</dbReference>
<dbReference type="NCBIfam" id="NF006144">
    <property type="entry name" value="PRK08294.1"/>
    <property type="match status" value="1"/>
</dbReference>
<evidence type="ECO:0000259" key="7">
    <source>
        <dbReference type="Pfam" id="PF01494"/>
    </source>
</evidence>
<dbReference type="InterPro" id="IPR012941">
    <property type="entry name" value="Phe_hydrox_C_dim_dom"/>
</dbReference>